<name>A0A0C9TYZ5_SPHS4</name>
<dbReference type="HOGENOM" id="CLU_630328_0_0_1"/>
<feature type="compositionally biased region" description="Low complexity" evidence="1">
    <location>
        <begin position="118"/>
        <end position="151"/>
    </location>
</feature>
<feature type="region of interest" description="Disordered" evidence="1">
    <location>
        <begin position="81"/>
        <end position="160"/>
    </location>
</feature>
<feature type="compositionally biased region" description="Low complexity" evidence="1">
    <location>
        <begin position="339"/>
        <end position="353"/>
    </location>
</feature>
<feature type="region of interest" description="Disordered" evidence="1">
    <location>
        <begin position="1"/>
        <end position="34"/>
    </location>
</feature>
<sequence length="435" mass="49049">MRKDMLLNPLSSNKCTCSQDKNKPNQRPLSEGDHRDQTLFYRGFRIADRTSLKIWRRWSKRKQGDDGFHYYKSKKRSLEHNIDDDMDVDDSGGNNDGFDPHDDTPREGASGPGGSRLGGNYSTNSSTSTFMTATSSPGGTTDSVTDSSVHSDSSEERENMARYLTQKSEPSSHEILMHYILESRPEVKLAIVHDDDFLLWQDTELHNVTEFQDYLNSSCPQVFIEDRVGMLAPTHQAYRQTEKASEPFNLLAQATALEESWVFPSLAQRPLKGKSDVQYTQENKIDDDTDGFDEVLTSFGSFKTTRPLYEMFSQPHIQGYSEDAPFGILPGTPQSSGPSAWTSTESSAESSTSIQLHQSYTSSRGHALIFPDHVPSHGTPPKLHNYEEISLMFKDVQGYRCKECQKCLLTADDAQKHIKAKHRKSVKFKCTAMGW</sequence>
<protein>
    <submittedName>
        <fullName evidence="3">Unplaced genomic scaffold SPHSTscaffold_273, whole genome shotgun sequence</fullName>
    </submittedName>
</protein>
<accession>A0A0C9TYZ5</accession>
<feature type="domain" description="C2H2-type" evidence="2">
    <location>
        <begin position="401"/>
        <end position="422"/>
    </location>
</feature>
<dbReference type="AlphaFoldDB" id="A0A0C9TYZ5"/>
<evidence type="ECO:0000313" key="3">
    <source>
        <dbReference type="EMBL" id="KIJ27059.1"/>
    </source>
</evidence>
<dbReference type="EMBL" id="KN837348">
    <property type="protein sequence ID" value="KIJ27059.1"/>
    <property type="molecule type" value="Genomic_DNA"/>
</dbReference>
<gene>
    <name evidence="3" type="ORF">M422DRAFT_271814</name>
</gene>
<dbReference type="InterPro" id="IPR013087">
    <property type="entry name" value="Znf_C2H2_type"/>
</dbReference>
<keyword evidence="4" id="KW-1185">Reference proteome</keyword>
<organism evidence="3 4">
    <name type="scientific">Sphaerobolus stellatus (strain SS14)</name>
    <dbReference type="NCBI Taxonomy" id="990650"/>
    <lineage>
        <taxon>Eukaryota</taxon>
        <taxon>Fungi</taxon>
        <taxon>Dikarya</taxon>
        <taxon>Basidiomycota</taxon>
        <taxon>Agaricomycotina</taxon>
        <taxon>Agaricomycetes</taxon>
        <taxon>Phallomycetidae</taxon>
        <taxon>Geastrales</taxon>
        <taxon>Sphaerobolaceae</taxon>
        <taxon>Sphaerobolus</taxon>
    </lineage>
</organism>
<proteinExistence type="predicted"/>
<evidence type="ECO:0000259" key="2">
    <source>
        <dbReference type="PROSITE" id="PS00028"/>
    </source>
</evidence>
<dbReference type="Proteomes" id="UP000054279">
    <property type="component" value="Unassembled WGS sequence"/>
</dbReference>
<evidence type="ECO:0000256" key="1">
    <source>
        <dbReference type="SAM" id="MobiDB-lite"/>
    </source>
</evidence>
<feature type="compositionally biased region" description="Polar residues" evidence="1">
    <location>
        <begin position="9"/>
        <end position="19"/>
    </location>
</feature>
<dbReference type="PROSITE" id="PS00028">
    <property type="entry name" value="ZINC_FINGER_C2H2_1"/>
    <property type="match status" value="1"/>
</dbReference>
<evidence type="ECO:0000313" key="4">
    <source>
        <dbReference type="Proteomes" id="UP000054279"/>
    </source>
</evidence>
<reference evidence="3 4" key="1">
    <citation type="submission" date="2014-06" db="EMBL/GenBank/DDBJ databases">
        <title>Evolutionary Origins and Diversification of the Mycorrhizal Mutualists.</title>
        <authorList>
            <consortium name="DOE Joint Genome Institute"/>
            <consortium name="Mycorrhizal Genomics Consortium"/>
            <person name="Kohler A."/>
            <person name="Kuo A."/>
            <person name="Nagy L.G."/>
            <person name="Floudas D."/>
            <person name="Copeland A."/>
            <person name="Barry K.W."/>
            <person name="Cichocki N."/>
            <person name="Veneault-Fourrey C."/>
            <person name="LaButti K."/>
            <person name="Lindquist E.A."/>
            <person name="Lipzen A."/>
            <person name="Lundell T."/>
            <person name="Morin E."/>
            <person name="Murat C."/>
            <person name="Riley R."/>
            <person name="Ohm R."/>
            <person name="Sun H."/>
            <person name="Tunlid A."/>
            <person name="Henrissat B."/>
            <person name="Grigoriev I.V."/>
            <person name="Hibbett D.S."/>
            <person name="Martin F."/>
        </authorList>
    </citation>
    <scope>NUCLEOTIDE SEQUENCE [LARGE SCALE GENOMIC DNA]</scope>
    <source>
        <strain evidence="3 4">SS14</strain>
    </source>
</reference>
<feature type="region of interest" description="Disordered" evidence="1">
    <location>
        <begin position="328"/>
        <end position="356"/>
    </location>
</feature>